<proteinExistence type="predicted"/>
<sequence length="147" mass="17205">MEFFLKKKKNEKKKLQNGDVGSIEFLASIVTIFLARGWQLWFMRHVAFDRCLFALLARLDFLMSANYGRRQSTWDRCSFFFFLVYGLLLHGVCAFFHIAFALLQVSTQRTVFSFYGAALRPLWCLVFRSGASFTEPSCTIKRTEKKR</sequence>
<keyword evidence="1" id="KW-0812">Transmembrane</keyword>
<evidence type="ECO:0000313" key="3">
    <source>
        <dbReference type="Proteomes" id="UP000005426"/>
    </source>
</evidence>
<organism evidence="2 3">
    <name type="scientific">Hypocrea atroviridis (strain ATCC 20476 / IMI 206040)</name>
    <name type="common">Trichoderma atroviride</name>
    <dbReference type="NCBI Taxonomy" id="452589"/>
    <lineage>
        <taxon>Eukaryota</taxon>
        <taxon>Fungi</taxon>
        <taxon>Dikarya</taxon>
        <taxon>Ascomycota</taxon>
        <taxon>Pezizomycotina</taxon>
        <taxon>Sordariomycetes</taxon>
        <taxon>Hypocreomycetidae</taxon>
        <taxon>Hypocreales</taxon>
        <taxon>Hypocreaceae</taxon>
        <taxon>Trichoderma</taxon>
    </lineage>
</organism>
<keyword evidence="3" id="KW-1185">Reference proteome</keyword>
<evidence type="ECO:0000256" key="1">
    <source>
        <dbReference type="SAM" id="Phobius"/>
    </source>
</evidence>
<keyword evidence="1" id="KW-1133">Transmembrane helix</keyword>
<gene>
    <name evidence="2" type="ORF">TRIATDRAFT_236112</name>
</gene>
<protein>
    <submittedName>
        <fullName evidence="2">Uncharacterized protein</fullName>
    </submittedName>
</protein>
<dbReference type="HOGENOM" id="CLU_1768335_0_0_1"/>
<dbReference type="Proteomes" id="UP000005426">
    <property type="component" value="Unassembled WGS sequence"/>
</dbReference>
<keyword evidence="1" id="KW-0472">Membrane</keyword>
<dbReference type="EMBL" id="ABDG02000017">
    <property type="protein sequence ID" value="EHK49238.1"/>
    <property type="molecule type" value="Genomic_DNA"/>
</dbReference>
<feature type="transmembrane region" description="Helical" evidence="1">
    <location>
        <begin position="21"/>
        <end position="41"/>
    </location>
</feature>
<name>G9NK19_HYPAI</name>
<dbReference type="AlphaFoldDB" id="G9NK19"/>
<feature type="transmembrane region" description="Helical" evidence="1">
    <location>
        <begin position="79"/>
        <end position="103"/>
    </location>
</feature>
<evidence type="ECO:0000313" key="2">
    <source>
        <dbReference type="EMBL" id="EHK49238.1"/>
    </source>
</evidence>
<accession>G9NK19</accession>
<comment type="caution">
    <text evidence="2">The sequence shown here is derived from an EMBL/GenBank/DDBJ whole genome shotgun (WGS) entry which is preliminary data.</text>
</comment>
<reference evidence="2 3" key="1">
    <citation type="journal article" date="2011" name="Genome Biol.">
        <title>Comparative genome sequence analysis underscores mycoparasitism as the ancestral life style of Trichoderma.</title>
        <authorList>
            <person name="Kubicek C.P."/>
            <person name="Herrera-Estrella A."/>
            <person name="Seidl-Seiboth V."/>
            <person name="Martinez D.A."/>
            <person name="Druzhinina I.S."/>
            <person name="Thon M."/>
            <person name="Zeilinger S."/>
            <person name="Casas-Flores S."/>
            <person name="Horwitz B.A."/>
            <person name="Mukherjee P.K."/>
            <person name="Mukherjee M."/>
            <person name="Kredics L."/>
            <person name="Alcaraz L.D."/>
            <person name="Aerts A."/>
            <person name="Antal Z."/>
            <person name="Atanasova L."/>
            <person name="Cervantes-Badillo M.G."/>
            <person name="Challacombe J."/>
            <person name="Chertkov O."/>
            <person name="McCluskey K."/>
            <person name="Coulpier F."/>
            <person name="Deshpande N."/>
            <person name="von Doehren H."/>
            <person name="Ebbole D.J."/>
            <person name="Esquivel-Naranjo E.U."/>
            <person name="Fekete E."/>
            <person name="Flipphi M."/>
            <person name="Glaser F."/>
            <person name="Gomez-Rodriguez E.Y."/>
            <person name="Gruber S."/>
            <person name="Han C."/>
            <person name="Henrissat B."/>
            <person name="Hermosa R."/>
            <person name="Hernandez-Onate M."/>
            <person name="Karaffa L."/>
            <person name="Kosti I."/>
            <person name="Le Crom S."/>
            <person name="Lindquist E."/>
            <person name="Lucas S."/>
            <person name="Luebeck M."/>
            <person name="Luebeck P.S."/>
            <person name="Margeot A."/>
            <person name="Metz B."/>
            <person name="Misra M."/>
            <person name="Nevalainen H."/>
            <person name="Omann M."/>
            <person name="Packer N."/>
            <person name="Perrone G."/>
            <person name="Uresti-Rivera E.E."/>
            <person name="Salamov A."/>
            <person name="Schmoll M."/>
            <person name="Seiboth B."/>
            <person name="Shapiro H."/>
            <person name="Sukno S."/>
            <person name="Tamayo-Ramos J.A."/>
            <person name="Tisch D."/>
            <person name="Wiest A."/>
            <person name="Wilkinson H.H."/>
            <person name="Zhang M."/>
            <person name="Coutinho P.M."/>
            <person name="Kenerley C.M."/>
            <person name="Monte E."/>
            <person name="Baker S.E."/>
            <person name="Grigoriev I.V."/>
        </authorList>
    </citation>
    <scope>NUCLEOTIDE SEQUENCE [LARGE SCALE GENOMIC DNA]</scope>
    <source>
        <strain evidence="3">ATCC 20476 / IMI 206040</strain>
    </source>
</reference>